<sequence length="60" mass="7412">MKKQHQLWKQSIMILRGAMNLNYSRKKEMIQQPHMIKMELNLISQVKINLMEIKDMKRKW</sequence>
<accession>A0A8S9KR88</accession>
<gene>
    <name evidence="1" type="ORF">F2Q68_00008003</name>
</gene>
<protein>
    <submittedName>
        <fullName evidence="1">Uncharacterized protein</fullName>
    </submittedName>
</protein>
<dbReference type="Proteomes" id="UP000712281">
    <property type="component" value="Unassembled WGS sequence"/>
</dbReference>
<comment type="caution">
    <text evidence="1">The sequence shown here is derived from an EMBL/GenBank/DDBJ whole genome shotgun (WGS) entry which is preliminary data.</text>
</comment>
<dbReference type="EMBL" id="QGKW02000717">
    <property type="protein sequence ID" value="KAF2595843.1"/>
    <property type="molecule type" value="Genomic_DNA"/>
</dbReference>
<dbReference type="AlphaFoldDB" id="A0A8S9KR88"/>
<proteinExistence type="predicted"/>
<name>A0A8S9KR88_BRACR</name>
<evidence type="ECO:0000313" key="2">
    <source>
        <dbReference type="Proteomes" id="UP000712281"/>
    </source>
</evidence>
<organism evidence="1 2">
    <name type="scientific">Brassica cretica</name>
    <name type="common">Mustard</name>
    <dbReference type="NCBI Taxonomy" id="69181"/>
    <lineage>
        <taxon>Eukaryota</taxon>
        <taxon>Viridiplantae</taxon>
        <taxon>Streptophyta</taxon>
        <taxon>Embryophyta</taxon>
        <taxon>Tracheophyta</taxon>
        <taxon>Spermatophyta</taxon>
        <taxon>Magnoliopsida</taxon>
        <taxon>eudicotyledons</taxon>
        <taxon>Gunneridae</taxon>
        <taxon>Pentapetalae</taxon>
        <taxon>rosids</taxon>
        <taxon>malvids</taxon>
        <taxon>Brassicales</taxon>
        <taxon>Brassicaceae</taxon>
        <taxon>Brassiceae</taxon>
        <taxon>Brassica</taxon>
    </lineage>
</organism>
<reference evidence="1" key="1">
    <citation type="submission" date="2019-12" db="EMBL/GenBank/DDBJ databases">
        <title>Genome sequencing and annotation of Brassica cretica.</title>
        <authorList>
            <person name="Studholme D.J."/>
            <person name="Sarris P.F."/>
        </authorList>
    </citation>
    <scope>NUCLEOTIDE SEQUENCE</scope>
    <source>
        <strain evidence="1">PFS-001/15</strain>
        <tissue evidence="1">Leaf</tissue>
    </source>
</reference>
<evidence type="ECO:0000313" key="1">
    <source>
        <dbReference type="EMBL" id="KAF2595843.1"/>
    </source>
</evidence>